<accession>A0ABD3PZ90</accession>
<gene>
    <name evidence="16" type="ORF">HJC23_005531</name>
</gene>
<evidence type="ECO:0000256" key="11">
    <source>
        <dbReference type="ARBA" id="ARBA00023274"/>
    </source>
</evidence>
<feature type="compositionally biased region" description="Low complexity" evidence="14">
    <location>
        <begin position="502"/>
        <end position="512"/>
    </location>
</feature>
<evidence type="ECO:0000256" key="13">
    <source>
        <dbReference type="RuleBase" id="RU000662"/>
    </source>
</evidence>
<dbReference type="PROSITE" id="PS01170">
    <property type="entry name" value="RIBOSOMAL_L6E"/>
    <property type="match status" value="1"/>
</dbReference>
<comment type="caution">
    <text evidence="16">The sequence shown here is derived from an EMBL/GenBank/DDBJ whole genome shotgun (WGS) entry which is preliminary data.</text>
</comment>
<feature type="compositionally biased region" description="Basic residues" evidence="14">
    <location>
        <begin position="796"/>
        <end position="807"/>
    </location>
</feature>
<evidence type="ECO:0000256" key="7">
    <source>
        <dbReference type="ARBA" id="ARBA00022679"/>
    </source>
</evidence>
<organism evidence="16 17">
    <name type="scientific">Cyclotella cryptica</name>
    <dbReference type="NCBI Taxonomy" id="29204"/>
    <lineage>
        <taxon>Eukaryota</taxon>
        <taxon>Sar</taxon>
        <taxon>Stramenopiles</taxon>
        <taxon>Ochrophyta</taxon>
        <taxon>Bacillariophyta</taxon>
        <taxon>Coscinodiscophyceae</taxon>
        <taxon>Thalassiosirophycidae</taxon>
        <taxon>Stephanodiscales</taxon>
        <taxon>Stephanodiscaceae</taxon>
        <taxon>Cyclotella</taxon>
    </lineage>
</organism>
<dbReference type="CDD" id="cd13156">
    <property type="entry name" value="KOW_RPL6"/>
    <property type="match status" value="1"/>
</dbReference>
<name>A0ABD3PZ90_9STRA</name>
<evidence type="ECO:0000313" key="16">
    <source>
        <dbReference type="EMBL" id="KAL3792561.1"/>
    </source>
</evidence>
<keyword evidence="7" id="KW-0808">Transferase</keyword>
<evidence type="ECO:0000256" key="1">
    <source>
        <dbReference type="ARBA" id="ARBA00004229"/>
    </source>
</evidence>
<dbReference type="Gene3D" id="2.30.30.30">
    <property type="match status" value="1"/>
</dbReference>
<comment type="similarity">
    <text evidence="4 13">Belongs to the eukaryotic ribosomal protein eL6 family.</text>
</comment>
<dbReference type="PANTHER" id="PTHR10715:SF0">
    <property type="entry name" value="LARGE RIBOSOMAL SUBUNIT PROTEIN EL6"/>
    <property type="match status" value="1"/>
</dbReference>
<evidence type="ECO:0000256" key="8">
    <source>
        <dbReference type="ARBA" id="ARBA00022980"/>
    </source>
</evidence>
<dbReference type="GO" id="GO:0016020">
    <property type="term" value="C:membrane"/>
    <property type="evidence" value="ECO:0007669"/>
    <property type="project" value="UniProtKB-SubCell"/>
</dbReference>
<evidence type="ECO:0000256" key="9">
    <source>
        <dbReference type="ARBA" id="ARBA00023098"/>
    </source>
</evidence>
<evidence type="ECO:0000256" key="14">
    <source>
        <dbReference type="SAM" id="MobiDB-lite"/>
    </source>
</evidence>
<dbReference type="FunFam" id="2.30.30.30:FF:000014">
    <property type="entry name" value="60S ribosomal protein L6"/>
    <property type="match status" value="1"/>
</dbReference>
<feature type="compositionally biased region" description="Low complexity" evidence="14">
    <location>
        <begin position="540"/>
        <end position="564"/>
    </location>
</feature>
<evidence type="ECO:0000256" key="12">
    <source>
        <dbReference type="ARBA" id="ARBA00023315"/>
    </source>
</evidence>
<dbReference type="GO" id="GO:0016746">
    <property type="term" value="F:acyltransferase activity"/>
    <property type="evidence" value="ECO:0007669"/>
    <property type="project" value="UniProtKB-KW"/>
</dbReference>
<feature type="compositionally biased region" description="Polar residues" evidence="14">
    <location>
        <begin position="475"/>
        <end position="487"/>
    </location>
</feature>
<keyword evidence="10" id="KW-0472">Membrane</keyword>
<proteinExistence type="inferred from homology"/>
<keyword evidence="6" id="KW-0934">Plastid</keyword>
<dbReference type="SUPFAM" id="SSF50104">
    <property type="entry name" value="Translation proteins SH3-like domain"/>
    <property type="match status" value="1"/>
</dbReference>
<dbReference type="InterPro" id="IPR008991">
    <property type="entry name" value="Translation_prot_SH3-like_sf"/>
</dbReference>
<keyword evidence="11 13" id="KW-0687">Ribonucleoprotein</keyword>
<evidence type="ECO:0000256" key="4">
    <source>
        <dbReference type="ARBA" id="ARBA00010592"/>
    </source>
</evidence>
<feature type="domain" description="Phospholipid/glycerol acyltransferase" evidence="15">
    <location>
        <begin position="128"/>
        <end position="304"/>
    </location>
</feature>
<evidence type="ECO:0000256" key="5">
    <source>
        <dbReference type="ARBA" id="ARBA00022528"/>
    </source>
</evidence>
<dbReference type="InterPro" id="IPR002123">
    <property type="entry name" value="Plipid/glycerol_acylTrfase"/>
</dbReference>
<dbReference type="EMBL" id="JABMIG020000100">
    <property type="protein sequence ID" value="KAL3792561.1"/>
    <property type="molecule type" value="Genomic_DNA"/>
</dbReference>
<keyword evidence="17" id="KW-1185">Reference proteome</keyword>
<dbReference type="InterPro" id="IPR049633">
    <property type="entry name" value="Ribosomal_eL6_CS"/>
</dbReference>
<feature type="region of interest" description="Disordered" evidence="14">
    <location>
        <begin position="435"/>
        <end position="523"/>
    </location>
</feature>
<keyword evidence="5" id="KW-0150">Chloroplast</keyword>
<dbReference type="InterPro" id="IPR041997">
    <property type="entry name" value="Ribosomal_eL6_KOW"/>
</dbReference>
<sequence>MRDLQQIRLRRSLRRLHDQRMVLPPPRRPLLPSAFQPQRQQPHRRISAIPQPRPRPIRRNILLALHLSPLESIAHATLLSCARGISIGATTLAIRLLMNTYGRYDIVHDGRYEAFLTAVLHRNPHQGLITVSNHRSLFDDPGVVSCLLPLPVALRPKYNRWGICSQEYCFNDALPGIIKGYIGAGQVLPICRGAGIDQKLLLDFGRHLAAGEWCHVFPEGGVWQWEELGGRREVPPDMTCRSSSDFGAVPSSEAQQEGGVVIPATREHKALPPSHRGKLKWGVGKLIAHAPITPKVIPFAHVGMERLLPQDEITGKTKLRDNLLQSMLPSFLGGDVNDKLSVHIQFGEEITFDDLISNHEAMHGRLWKYSGKVDAEEELERGQSRGGFHEKWDSSLAERELYSKIVRRIEDRLEAVTKEVYWDRSTHRLDNNAHERQTKTNTTETMDNQAFLSGTDNDDDNFAALDSMVPHSFDNYGQQNHPPSQMNAVVPHSLYNNPSNPGASSFGSSDSGRTGDGREQGFSGVSESLFDRIRARTAEQQRQSSQASQPPPSSAQQPVSQALPQPQPSNPTMELEEEPNASRNKNSFDAAMAGAAGGTAQPTSNETTYSFSGAADFSSAVPRVPTYGPSRNAQYISANPSQQQYPSSIQDKASMALNATTETMKSLWAGAHTFVASAQNRMGRGGDAVSGGGYNTNFLLREDGLEGGVGAGRAPVATGGEVPAVNEAAGGGALSGVSGQAYTELSPHVMGQLISSCFRSLLQRVLGISGPKKAVKAVPATGKSARYYPADDIPRPKHSRAKKHNPPKVRSSLTPGTVCILLSGRFRGKRVVCLKSLESGLLLVTGPYKINGVPLRRVNQAYVIATSTKIDVSQVDVSKINDAYFARVKSNKSEGEEEFFANDAPKPAIVSDQRKADQKAVDAAILKVVESTPLMKNYLGSNFSLKKHDRPHNMVF</sequence>
<dbReference type="Proteomes" id="UP001516023">
    <property type="component" value="Unassembled WGS sequence"/>
</dbReference>
<evidence type="ECO:0000313" key="17">
    <source>
        <dbReference type="Proteomes" id="UP001516023"/>
    </source>
</evidence>
<protein>
    <recommendedName>
        <fullName evidence="13">60S ribosomal protein L6</fullName>
    </recommendedName>
</protein>
<feature type="compositionally biased region" description="Polar residues" evidence="14">
    <location>
        <begin position="439"/>
        <end position="455"/>
    </location>
</feature>
<dbReference type="GO" id="GO:0009507">
    <property type="term" value="C:chloroplast"/>
    <property type="evidence" value="ECO:0007669"/>
    <property type="project" value="UniProtKB-SubCell"/>
</dbReference>
<keyword evidence="12" id="KW-0012">Acyltransferase</keyword>
<keyword evidence="8 13" id="KW-0689">Ribosomal protein</keyword>
<evidence type="ECO:0000256" key="2">
    <source>
        <dbReference type="ARBA" id="ARBA00004370"/>
    </source>
</evidence>
<evidence type="ECO:0000256" key="10">
    <source>
        <dbReference type="ARBA" id="ARBA00023136"/>
    </source>
</evidence>
<feature type="region of interest" description="Disordered" evidence="14">
    <location>
        <begin position="536"/>
        <end position="582"/>
    </location>
</feature>
<dbReference type="InterPro" id="IPR000872">
    <property type="entry name" value="Tafazzin"/>
</dbReference>
<dbReference type="InterPro" id="IPR000915">
    <property type="entry name" value="60S_ribosomal_eL6"/>
</dbReference>
<dbReference type="AlphaFoldDB" id="A0ABD3PZ90"/>
<dbReference type="SMART" id="SM00563">
    <property type="entry name" value="PlsC"/>
    <property type="match status" value="1"/>
</dbReference>
<comment type="similarity">
    <text evidence="3">Belongs to the taffazin family.</text>
</comment>
<dbReference type="GO" id="GO:0006629">
    <property type="term" value="P:lipid metabolic process"/>
    <property type="evidence" value="ECO:0007669"/>
    <property type="project" value="UniProtKB-KW"/>
</dbReference>
<dbReference type="PANTHER" id="PTHR10715">
    <property type="entry name" value="60S RIBOSOMAL PROTEIN L6"/>
    <property type="match status" value="1"/>
</dbReference>
<dbReference type="InterPro" id="IPR014722">
    <property type="entry name" value="Rib_uL2_dom2"/>
</dbReference>
<comment type="subcellular location">
    <subcellularLocation>
        <location evidence="2">Membrane</location>
    </subcellularLocation>
    <subcellularLocation>
        <location evidence="1">Plastid</location>
        <location evidence="1">Chloroplast</location>
    </subcellularLocation>
</comment>
<dbReference type="GO" id="GO:1990904">
    <property type="term" value="C:ribonucleoprotein complex"/>
    <property type="evidence" value="ECO:0007669"/>
    <property type="project" value="UniProtKB-KW"/>
</dbReference>
<feature type="region of interest" description="Disordered" evidence="14">
    <location>
        <begin position="27"/>
        <end position="51"/>
    </location>
</feature>
<dbReference type="PRINTS" id="PR00979">
    <property type="entry name" value="TAFAZZIN"/>
</dbReference>
<evidence type="ECO:0000256" key="6">
    <source>
        <dbReference type="ARBA" id="ARBA00022640"/>
    </source>
</evidence>
<evidence type="ECO:0000259" key="15">
    <source>
        <dbReference type="SMART" id="SM00563"/>
    </source>
</evidence>
<evidence type="ECO:0000256" key="3">
    <source>
        <dbReference type="ARBA" id="ARBA00010524"/>
    </source>
</evidence>
<feature type="region of interest" description="Disordered" evidence="14">
    <location>
        <begin position="786"/>
        <end position="810"/>
    </location>
</feature>
<keyword evidence="9" id="KW-0443">Lipid metabolism</keyword>
<dbReference type="Pfam" id="PF01159">
    <property type="entry name" value="Ribosomal_L6e"/>
    <property type="match status" value="1"/>
</dbReference>
<reference evidence="16 17" key="1">
    <citation type="journal article" date="2020" name="G3 (Bethesda)">
        <title>Improved Reference Genome for Cyclotella cryptica CCMP332, a Model for Cell Wall Morphogenesis, Salinity Adaptation, and Lipid Production in Diatoms (Bacillariophyta).</title>
        <authorList>
            <person name="Roberts W.R."/>
            <person name="Downey K.M."/>
            <person name="Ruck E.C."/>
            <person name="Traller J.C."/>
            <person name="Alverson A.J."/>
        </authorList>
    </citation>
    <scope>NUCLEOTIDE SEQUENCE [LARGE SCALE GENOMIC DNA]</scope>
    <source>
        <strain evidence="16 17">CCMP332</strain>
    </source>
</reference>
<dbReference type="GO" id="GO:0005840">
    <property type="term" value="C:ribosome"/>
    <property type="evidence" value="ECO:0007669"/>
    <property type="project" value="UniProtKB-KW"/>
</dbReference>